<organism evidence="1 2">
    <name type="scientific">Hermanssonia centrifuga</name>
    <dbReference type="NCBI Taxonomy" id="98765"/>
    <lineage>
        <taxon>Eukaryota</taxon>
        <taxon>Fungi</taxon>
        <taxon>Dikarya</taxon>
        <taxon>Basidiomycota</taxon>
        <taxon>Agaricomycotina</taxon>
        <taxon>Agaricomycetes</taxon>
        <taxon>Polyporales</taxon>
        <taxon>Meruliaceae</taxon>
        <taxon>Hermanssonia</taxon>
    </lineage>
</organism>
<dbReference type="EMBL" id="MLYV02000137">
    <property type="protein sequence ID" value="PSS35341.1"/>
    <property type="molecule type" value="Genomic_DNA"/>
</dbReference>
<dbReference type="InterPro" id="IPR052279">
    <property type="entry name" value="EngB_GTPase"/>
</dbReference>
<dbReference type="InterPro" id="IPR027417">
    <property type="entry name" value="P-loop_NTPase"/>
</dbReference>
<dbReference type="SUPFAM" id="SSF52540">
    <property type="entry name" value="P-loop containing nucleoside triphosphate hydrolases"/>
    <property type="match status" value="1"/>
</dbReference>
<evidence type="ECO:0000313" key="1">
    <source>
        <dbReference type="EMBL" id="PSS35341.1"/>
    </source>
</evidence>
<gene>
    <name evidence="1" type="ORF">PHLCEN_2v1678</name>
</gene>
<dbReference type="GO" id="GO:0005739">
    <property type="term" value="C:mitochondrion"/>
    <property type="evidence" value="ECO:0007669"/>
    <property type="project" value="TreeGrafter"/>
</dbReference>
<protein>
    <recommendedName>
        <fullName evidence="3">EngB-type G domain-containing protein</fullName>
    </recommendedName>
</protein>
<accession>A0A2R6RZ80</accession>
<dbReference type="PANTHER" id="PTHR46498:SF1">
    <property type="entry name" value="GTP-BINDING PROTEIN 8"/>
    <property type="match status" value="1"/>
</dbReference>
<reference evidence="1 2" key="1">
    <citation type="submission" date="2018-02" db="EMBL/GenBank/DDBJ databases">
        <title>Genome sequence of the basidiomycete white-rot fungus Phlebia centrifuga.</title>
        <authorList>
            <person name="Granchi Z."/>
            <person name="Peng M."/>
            <person name="de Vries R.P."/>
            <person name="Hilden K."/>
            <person name="Makela M.R."/>
            <person name="Grigoriev I."/>
            <person name="Riley R."/>
        </authorList>
    </citation>
    <scope>NUCLEOTIDE SEQUENCE [LARGE SCALE GENOMIC DNA]</scope>
    <source>
        <strain evidence="1 2">FBCC195</strain>
    </source>
</reference>
<dbReference type="Gene3D" id="3.40.50.300">
    <property type="entry name" value="P-loop containing nucleotide triphosphate hydrolases"/>
    <property type="match status" value="1"/>
</dbReference>
<dbReference type="PANTHER" id="PTHR46498">
    <property type="entry name" value="GTP-BINDING PROTEIN 8"/>
    <property type="match status" value="1"/>
</dbReference>
<sequence>MSLLLCKHGPVFKHIRKYSTSSALDVFKNSGSAEFLAAAAIASSIPNLHGLPEGRTQTLNFYRVGPPPGKLILVDAPGYGSRGRPEWGALFDHYVATRKELKRVYILFNAKHGLNEVDRVMLESLNEKCQTTGGQGFTLQAVITKVDSLTGEFAPAIRKMQQEIFETAPLCLPAIVTAASKVQVGTDEVRCSIIEACGLGRIGATLIRT</sequence>
<proteinExistence type="predicted"/>
<dbReference type="OrthoDB" id="391988at2759"/>
<evidence type="ECO:0000313" key="2">
    <source>
        <dbReference type="Proteomes" id="UP000186601"/>
    </source>
</evidence>
<evidence type="ECO:0008006" key="3">
    <source>
        <dbReference type="Google" id="ProtNLM"/>
    </source>
</evidence>
<dbReference type="AlphaFoldDB" id="A0A2R6RZ80"/>
<comment type="caution">
    <text evidence="1">The sequence shown here is derived from an EMBL/GenBank/DDBJ whole genome shotgun (WGS) entry which is preliminary data.</text>
</comment>
<keyword evidence="2" id="KW-1185">Reference proteome</keyword>
<name>A0A2R6RZ80_9APHY</name>
<dbReference type="STRING" id="98765.A0A2R6RZ80"/>
<dbReference type="Proteomes" id="UP000186601">
    <property type="component" value="Unassembled WGS sequence"/>
</dbReference>